<accession>A0A1G5G8X0</accession>
<dbReference type="Gene3D" id="3.40.1570.10">
    <property type="entry name" value="HemS/ChuS/ChuX like domains"/>
    <property type="match status" value="1"/>
</dbReference>
<dbReference type="STRING" id="549386.SAMN02927923_01419"/>
<evidence type="ECO:0008006" key="3">
    <source>
        <dbReference type="Google" id="ProtNLM"/>
    </source>
</evidence>
<dbReference type="Proteomes" id="UP000199569">
    <property type="component" value="Unassembled WGS sequence"/>
</dbReference>
<dbReference type="InterPro" id="IPR053733">
    <property type="entry name" value="Heme_Transport_Util_sf"/>
</dbReference>
<reference evidence="1 2" key="1">
    <citation type="submission" date="2016-10" db="EMBL/GenBank/DDBJ databases">
        <authorList>
            <person name="de Groot N.N."/>
        </authorList>
    </citation>
    <scope>NUCLEOTIDE SEQUENCE [LARGE SCALE GENOMIC DNA]</scope>
    <source>
        <strain evidence="1 2">CGMCC 1.7666</strain>
    </source>
</reference>
<dbReference type="NCBIfam" id="TIGR04108">
    <property type="entry name" value="HutX"/>
    <property type="match status" value="1"/>
</dbReference>
<dbReference type="AlphaFoldDB" id="A0A1G5G8X0"/>
<name>A0A1G5G8X0_9HYPH</name>
<dbReference type="SUPFAM" id="SSF144064">
    <property type="entry name" value="Heme iron utilization protein-like"/>
    <property type="match status" value="1"/>
</dbReference>
<dbReference type="InterPro" id="IPR010413">
    <property type="entry name" value="HutX-like"/>
</dbReference>
<evidence type="ECO:0000313" key="1">
    <source>
        <dbReference type="EMBL" id="SCY47749.1"/>
    </source>
</evidence>
<dbReference type="RefSeq" id="WP_244510432.1">
    <property type="nucleotide sequence ID" value="NZ_FMVJ01000004.1"/>
</dbReference>
<proteinExistence type="predicted"/>
<dbReference type="Pfam" id="PF06228">
    <property type="entry name" value="ChuX_HutX"/>
    <property type="match status" value="1"/>
</dbReference>
<dbReference type="EMBL" id="FMVJ01000004">
    <property type="protein sequence ID" value="SCY47749.1"/>
    <property type="molecule type" value="Genomic_DNA"/>
</dbReference>
<dbReference type="PIRSF" id="PIRSF030840">
    <property type="entry name" value="DUF1008"/>
    <property type="match status" value="1"/>
</dbReference>
<dbReference type="CDD" id="cd16829">
    <property type="entry name" value="ChuX_HutX-like"/>
    <property type="match status" value="1"/>
</dbReference>
<evidence type="ECO:0000313" key="2">
    <source>
        <dbReference type="Proteomes" id="UP000199569"/>
    </source>
</evidence>
<protein>
    <recommendedName>
        <fullName evidence="3">Heme utilization protein HuvX</fullName>
    </recommendedName>
</protein>
<keyword evidence="2" id="KW-1185">Reference proteome</keyword>
<sequence>MSMSAMQAAQDVEALIREDLAAKPDGVLETIAEARGVPLQRVLDCLEPHAAMRASGDLFEEIWSDLTNWGDITFVVHTRDGVFECKGSVPPGTLGRGYFNIHGESPIGGHLRMDRCRAIYFVDRPFFGKRSCSVQFVNEDGGVMFKIFVGRNEDRSLKEDQLVRFESLRARFAGRA</sequence>
<organism evidence="1 2">
    <name type="scientific">Microvirga guangxiensis</name>
    <dbReference type="NCBI Taxonomy" id="549386"/>
    <lineage>
        <taxon>Bacteria</taxon>
        <taxon>Pseudomonadati</taxon>
        <taxon>Pseudomonadota</taxon>
        <taxon>Alphaproteobacteria</taxon>
        <taxon>Hyphomicrobiales</taxon>
        <taxon>Methylobacteriaceae</taxon>
        <taxon>Microvirga</taxon>
    </lineage>
</organism>
<gene>
    <name evidence="1" type="ORF">SAMN02927923_01419</name>
</gene>